<gene>
    <name evidence="2" type="ORF">PT974_00206</name>
</gene>
<accession>A0ABR0T055</accession>
<dbReference type="Proteomes" id="UP001338125">
    <property type="component" value="Unassembled WGS sequence"/>
</dbReference>
<comment type="caution">
    <text evidence="2">The sequence shown here is derived from an EMBL/GenBank/DDBJ whole genome shotgun (WGS) entry which is preliminary data.</text>
</comment>
<name>A0ABR0T055_9HYPO</name>
<keyword evidence="3" id="KW-1185">Reference proteome</keyword>
<feature type="signal peptide" evidence="1">
    <location>
        <begin position="1"/>
        <end position="20"/>
    </location>
</feature>
<evidence type="ECO:0000256" key="1">
    <source>
        <dbReference type="SAM" id="SignalP"/>
    </source>
</evidence>
<dbReference type="EMBL" id="JAVFKD010000001">
    <property type="protein sequence ID" value="KAK5997843.1"/>
    <property type="molecule type" value="Genomic_DNA"/>
</dbReference>
<feature type="chain" id="PRO_5045515086" evidence="1">
    <location>
        <begin position="21"/>
        <end position="164"/>
    </location>
</feature>
<protein>
    <submittedName>
        <fullName evidence="2">Uncharacterized protein</fullName>
    </submittedName>
</protein>
<sequence length="164" mass="17930">MLFKPLAFITIALSAFQVRAATTAPEIIKSLTSIASQTVQLQKVIDSLNASNLDTVAPSIPNRITLLYGLTKDLSDDIKDFRDLELSDNDVVSIGDTLKALISADIDLEESILFKQKFLSQTLQIEGKTPLLGQLLDLLTKDLQILGKLLGLMLQIPMNLVIGH</sequence>
<proteinExistence type="predicted"/>
<evidence type="ECO:0000313" key="2">
    <source>
        <dbReference type="EMBL" id="KAK5997843.1"/>
    </source>
</evidence>
<keyword evidence="1" id="KW-0732">Signal</keyword>
<organism evidence="2 3">
    <name type="scientific">Cladobotryum mycophilum</name>
    <dbReference type="NCBI Taxonomy" id="491253"/>
    <lineage>
        <taxon>Eukaryota</taxon>
        <taxon>Fungi</taxon>
        <taxon>Dikarya</taxon>
        <taxon>Ascomycota</taxon>
        <taxon>Pezizomycotina</taxon>
        <taxon>Sordariomycetes</taxon>
        <taxon>Hypocreomycetidae</taxon>
        <taxon>Hypocreales</taxon>
        <taxon>Hypocreaceae</taxon>
        <taxon>Cladobotryum</taxon>
    </lineage>
</organism>
<evidence type="ECO:0000313" key="3">
    <source>
        <dbReference type="Proteomes" id="UP001338125"/>
    </source>
</evidence>
<reference evidence="2 3" key="1">
    <citation type="submission" date="2024-01" db="EMBL/GenBank/DDBJ databases">
        <title>Complete genome of Cladobotryum mycophilum ATHUM6906.</title>
        <authorList>
            <person name="Christinaki A.C."/>
            <person name="Myridakis A.I."/>
            <person name="Kouvelis V.N."/>
        </authorList>
    </citation>
    <scope>NUCLEOTIDE SEQUENCE [LARGE SCALE GENOMIC DNA]</scope>
    <source>
        <strain evidence="2 3">ATHUM6906</strain>
    </source>
</reference>